<evidence type="ECO:0000313" key="4">
    <source>
        <dbReference type="EMBL" id="SMD33043.1"/>
    </source>
</evidence>
<evidence type="ECO:0000313" key="5">
    <source>
        <dbReference type="Proteomes" id="UP000192472"/>
    </source>
</evidence>
<reference evidence="4 5" key="1">
    <citation type="submission" date="2017-04" db="EMBL/GenBank/DDBJ databases">
        <authorList>
            <person name="Afonso C.L."/>
            <person name="Miller P.J."/>
            <person name="Scott M.A."/>
            <person name="Spackman E."/>
            <person name="Goraichik I."/>
            <person name="Dimitrov K.M."/>
            <person name="Suarez D.L."/>
            <person name="Swayne D.E."/>
        </authorList>
    </citation>
    <scope>NUCLEOTIDE SEQUENCE [LARGE SCALE GENOMIC DNA]</scope>
    <source>
        <strain evidence="4 5">DSM 26133</strain>
    </source>
</reference>
<dbReference type="Proteomes" id="UP000192472">
    <property type="component" value="Unassembled WGS sequence"/>
</dbReference>
<protein>
    <submittedName>
        <fullName evidence="4">SdiA-regulated</fullName>
    </submittedName>
</protein>
<evidence type="ECO:0000256" key="2">
    <source>
        <dbReference type="ARBA" id="ARBA00022475"/>
    </source>
</evidence>
<evidence type="ECO:0000256" key="3">
    <source>
        <dbReference type="ARBA" id="ARBA00023136"/>
    </source>
</evidence>
<evidence type="ECO:0000256" key="1">
    <source>
        <dbReference type="ARBA" id="ARBA00004236"/>
    </source>
</evidence>
<dbReference type="EMBL" id="FWYF01000001">
    <property type="protein sequence ID" value="SMD33043.1"/>
    <property type="molecule type" value="Genomic_DNA"/>
</dbReference>
<organism evidence="4 5">
    <name type="scientific">Reichenbachiella faecimaris</name>
    <dbReference type="NCBI Taxonomy" id="692418"/>
    <lineage>
        <taxon>Bacteria</taxon>
        <taxon>Pseudomonadati</taxon>
        <taxon>Bacteroidota</taxon>
        <taxon>Cytophagia</taxon>
        <taxon>Cytophagales</taxon>
        <taxon>Reichenbachiellaceae</taxon>
        <taxon>Reichenbachiella</taxon>
    </lineage>
</organism>
<keyword evidence="2" id="KW-1003">Cell membrane</keyword>
<dbReference type="Pfam" id="PF06977">
    <property type="entry name" value="SdiA-regulated"/>
    <property type="match status" value="1"/>
</dbReference>
<keyword evidence="3" id="KW-0472">Membrane</keyword>
<dbReference type="InterPro" id="IPR009722">
    <property type="entry name" value="YjiK/CarP"/>
</dbReference>
<dbReference type="SUPFAM" id="SSF63825">
    <property type="entry name" value="YWTD domain"/>
    <property type="match status" value="1"/>
</dbReference>
<accession>A0A1W2G8U3</accession>
<proteinExistence type="predicted"/>
<dbReference type="RefSeq" id="WP_084371681.1">
    <property type="nucleotide sequence ID" value="NZ_FWYF01000001.1"/>
</dbReference>
<dbReference type="AlphaFoldDB" id="A0A1W2G8U3"/>
<dbReference type="GO" id="GO:0005886">
    <property type="term" value="C:plasma membrane"/>
    <property type="evidence" value="ECO:0007669"/>
    <property type="project" value="UniProtKB-SubCell"/>
</dbReference>
<comment type="subcellular location">
    <subcellularLocation>
        <location evidence="1">Cell membrane</location>
    </subcellularLocation>
</comment>
<gene>
    <name evidence="4" type="ORF">SAMN04488029_1406</name>
</gene>
<dbReference type="STRING" id="692418.SAMN04488029_1406"/>
<sequence length="297" mass="33964">MRTLILGLVLVLSCQWVSSPPHKNSYQELKLISVHQMIKSDTLNFDFSGITMQNDSIFIVADKPWNTFLYTLSFDNDGWYAIDSKVIASPERLDLEAIDHCDRIFYLANEYTGSISSLGPASSDLQTLSINFSDHQLRPDTWKNAGWEGLAIDCENQIMYLVKERQPRNIITVAMNTWKIIDQFDIPQTESNDFSDAKFENEHLYLLERNGNYVTKVNATTKKVVQKYHYKHVASHSNGKLYEPEKYGMAEALLLLENEIWIGLDNNGLGASHHAENMYQMKGTAPAILKFERPKGF</sequence>
<keyword evidence="5" id="KW-1185">Reference proteome</keyword>
<dbReference type="OrthoDB" id="978799at2"/>
<name>A0A1W2G8U3_REIFA</name>